<keyword evidence="4" id="KW-0479">Metal-binding</keyword>
<keyword evidence="6" id="KW-0862">Zinc</keyword>
<dbReference type="Gene3D" id="3.40.50.620">
    <property type="entry name" value="HUPs"/>
    <property type="match status" value="1"/>
</dbReference>
<dbReference type="GO" id="GO:0006423">
    <property type="term" value="P:cysteinyl-tRNA aminoacylation"/>
    <property type="evidence" value="ECO:0007669"/>
    <property type="project" value="InterPro"/>
</dbReference>
<dbReference type="PRINTS" id="PR00983">
    <property type="entry name" value="TRNASYNTHCYS"/>
</dbReference>
<sequence length="810" mass="90713">MASTAARLPPWTPPTPPSANVQLPALKIYNSLTRRKDAFIPTDKAGKVVTWYTCGPTVYDDAHLGHARNYVSIDILRRIMNDYFNFKVKFVMNLTDVDDKIILRGRQQHLLAQLKSEHETVDDAILTKTQEAFKYYIHKNLPLLPETTTTESFSSDVGKAYRRVLDGQTLAEGEGETAGDVEAKLKMHIRTAGAAVEALQYSSQDKDNVDPPTFYANAEDVLLPYLDSLLGSSVDSQDHTIFTKLTQKFEERFFKDMRDLNVLDPDTITRVTEYVPQIVSFTEKIIANGFGYTTPDGSVYFDISAFDKAGHDYPRLEPWNRNNTTLLADGEGSLSNKTTVKRNEIDFALWKSSKPGEPAWPSPWGSGRPGWHIECSAMASDQLGPEIDIHSGGQDLTHPHHDNELAQSAAYWSTEKAKVPWVNYFLHTGHLSIQGLKMSKSLKNFTTIKAALSQPEWSQRSIRIVFLLGSWREGVEVSEELLRMATLWEGRLNTFFLRAHDLAENSKAEASPGNESDQQQLLDALEKTKAAVHEALCDSFNTLLAMQLISTLVSDVNSSSTVSTKTFLTISRWINRIVTIFGLDTEGDLTDESRIAWSGIHISESAQPYIYPASSLRDSVRQQARSGSLDYAAISQLAEETKPAQENVTEASEPYKDILNHFRSSVKELADQKASGKDILTLCDQLRDTHLWKLGIYLEDRDAPLPALVRPVNNAMLAARAEHDSAAAAKLKAKEARLAEAAERDRLLAEKAQLSHEDMFKTPEFGEWDKDGIPLKDASGAEITKSRKKKLIKDWTRQKAQHEAWLARKS</sequence>
<dbReference type="SUPFAM" id="SSF52374">
    <property type="entry name" value="Nucleotidylyl transferase"/>
    <property type="match status" value="1"/>
</dbReference>
<evidence type="ECO:0000256" key="9">
    <source>
        <dbReference type="ARBA" id="ARBA00023146"/>
    </source>
</evidence>
<evidence type="ECO:0000256" key="3">
    <source>
        <dbReference type="ARBA" id="ARBA00022598"/>
    </source>
</evidence>
<comment type="caution">
    <text evidence="12">The sequence shown here is derived from an EMBL/GenBank/DDBJ whole genome shotgun (WGS) entry which is preliminary data.</text>
</comment>
<dbReference type="InterPro" id="IPR015803">
    <property type="entry name" value="Cys-tRNA-ligase"/>
</dbReference>
<dbReference type="InterPro" id="IPR032678">
    <property type="entry name" value="tRNA-synt_1_cat_dom"/>
</dbReference>
<evidence type="ECO:0000313" key="13">
    <source>
        <dbReference type="Proteomes" id="UP000481861"/>
    </source>
</evidence>
<keyword evidence="5" id="KW-0547">Nucleotide-binding</keyword>
<dbReference type="PANTHER" id="PTHR10890:SF3">
    <property type="entry name" value="CYSTEINE--TRNA LIGASE, CYTOPLASMIC"/>
    <property type="match status" value="1"/>
</dbReference>
<dbReference type="EC" id="6.1.1.16" evidence="2"/>
<evidence type="ECO:0000259" key="11">
    <source>
        <dbReference type="Pfam" id="PF01406"/>
    </source>
</evidence>
<keyword evidence="9 12" id="KW-0030">Aminoacyl-tRNA synthetase</keyword>
<dbReference type="GO" id="GO:0005737">
    <property type="term" value="C:cytoplasm"/>
    <property type="evidence" value="ECO:0007669"/>
    <property type="project" value="TreeGrafter"/>
</dbReference>
<dbReference type="PANTHER" id="PTHR10890">
    <property type="entry name" value="CYSTEINYL-TRNA SYNTHETASE"/>
    <property type="match status" value="1"/>
</dbReference>
<dbReference type="InterPro" id="IPR014729">
    <property type="entry name" value="Rossmann-like_a/b/a_fold"/>
</dbReference>
<keyword evidence="13" id="KW-1185">Reference proteome</keyword>
<gene>
    <name evidence="12" type="ORF">BDV95DRAFT_8062</name>
</gene>
<feature type="domain" description="tRNA synthetases class I catalytic" evidence="11">
    <location>
        <begin position="47"/>
        <end position="485"/>
    </location>
</feature>
<evidence type="ECO:0000313" key="12">
    <source>
        <dbReference type="EMBL" id="KAF2877992.1"/>
    </source>
</evidence>
<reference evidence="12 13" key="1">
    <citation type="submission" date="2020-01" db="EMBL/GenBank/DDBJ databases">
        <authorList>
            <consortium name="DOE Joint Genome Institute"/>
            <person name="Haridas S."/>
            <person name="Albert R."/>
            <person name="Binder M."/>
            <person name="Bloem J."/>
            <person name="Labutti K."/>
            <person name="Salamov A."/>
            <person name="Andreopoulos B."/>
            <person name="Baker S.E."/>
            <person name="Barry K."/>
            <person name="Bills G."/>
            <person name="Bluhm B.H."/>
            <person name="Cannon C."/>
            <person name="Castanera R."/>
            <person name="Culley D.E."/>
            <person name="Daum C."/>
            <person name="Ezra D."/>
            <person name="Gonzalez J.B."/>
            <person name="Henrissat B."/>
            <person name="Kuo A."/>
            <person name="Liang C."/>
            <person name="Lipzen A."/>
            <person name="Lutzoni F."/>
            <person name="Magnuson J."/>
            <person name="Mondo S."/>
            <person name="Nolan M."/>
            <person name="Ohm R."/>
            <person name="Pangilinan J."/>
            <person name="Park H.-J.H."/>
            <person name="Ramirez L."/>
            <person name="Alfaro M."/>
            <person name="Sun H."/>
            <person name="Tritt A."/>
            <person name="Yoshinaga Y."/>
            <person name="Zwiers L.-H.L."/>
            <person name="Turgeon B.G."/>
            <person name="Goodwin S.B."/>
            <person name="Spatafora J.W."/>
            <person name="Crous P.W."/>
            <person name="Grigoriev I.V."/>
        </authorList>
    </citation>
    <scope>NUCLEOTIDE SEQUENCE [LARGE SCALE GENOMIC DNA]</scope>
    <source>
        <strain evidence="12 13">CBS 611.86</strain>
    </source>
</reference>
<evidence type="ECO:0000256" key="5">
    <source>
        <dbReference type="ARBA" id="ARBA00022741"/>
    </source>
</evidence>
<keyword evidence="3" id="KW-0436">Ligase</keyword>
<keyword evidence="8" id="KW-0648">Protein biosynthesis</keyword>
<dbReference type="GO" id="GO:0004817">
    <property type="term" value="F:cysteine-tRNA ligase activity"/>
    <property type="evidence" value="ECO:0007669"/>
    <property type="project" value="UniProtKB-EC"/>
</dbReference>
<organism evidence="12 13">
    <name type="scientific">Massariosphaeria phaeospora</name>
    <dbReference type="NCBI Taxonomy" id="100035"/>
    <lineage>
        <taxon>Eukaryota</taxon>
        <taxon>Fungi</taxon>
        <taxon>Dikarya</taxon>
        <taxon>Ascomycota</taxon>
        <taxon>Pezizomycotina</taxon>
        <taxon>Dothideomycetes</taxon>
        <taxon>Pleosporomycetidae</taxon>
        <taxon>Pleosporales</taxon>
        <taxon>Pleosporales incertae sedis</taxon>
        <taxon>Massariosphaeria</taxon>
    </lineage>
</organism>
<dbReference type="HAMAP" id="MF_00041">
    <property type="entry name" value="Cys_tRNA_synth"/>
    <property type="match status" value="1"/>
</dbReference>
<evidence type="ECO:0000256" key="7">
    <source>
        <dbReference type="ARBA" id="ARBA00022840"/>
    </source>
</evidence>
<evidence type="ECO:0000256" key="10">
    <source>
        <dbReference type="ARBA" id="ARBA00031499"/>
    </source>
</evidence>
<dbReference type="Pfam" id="PF01406">
    <property type="entry name" value="tRNA-synt_1e"/>
    <property type="match status" value="1"/>
</dbReference>
<dbReference type="GO" id="GO:0005524">
    <property type="term" value="F:ATP binding"/>
    <property type="evidence" value="ECO:0007669"/>
    <property type="project" value="UniProtKB-KW"/>
</dbReference>
<dbReference type="EMBL" id="JAADJZ010000001">
    <property type="protein sequence ID" value="KAF2877992.1"/>
    <property type="molecule type" value="Genomic_DNA"/>
</dbReference>
<comment type="cofactor">
    <cofactor evidence="1">
        <name>Zn(2+)</name>
        <dbReference type="ChEBI" id="CHEBI:29105"/>
    </cofactor>
</comment>
<dbReference type="SUPFAM" id="SSF47323">
    <property type="entry name" value="Anticodon-binding domain of a subclass of class I aminoacyl-tRNA synthetases"/>
    <property type="match status" value="1"/>
</dbReference>
<dbReference type="Proteomes" id="UP000481861">
    <property type="component" value="Unassembled WGS sequence"/>
</dbReference>
<evidence type="ECO:0000256" key="2">
    <source>
        <dbReference type="ARBA" id="ARBA00012832"/>
    </source>
</evidence>
<dbReference type="AlphaFoldDB" id="A0A7C8IJD8"/>
<dbReference type="NCBIfam" id="TIGR00435">
    <property type="entry name" value="cysS"/>
    <property type="match status" value="1"/>
</dbReference>
<evidence type="ECO:0000256" key="8">
    <source>
        <dbReference type="ARBA" id="ARBA00022917"/>
    </source>
</evidence>
<proteinExistence type="inferred from homology"/>
<name>A0A7C8IJD8_9PLEO</name>
<keyword evidence="7" id="KW-0067">ATP-binding</keyword>
<accession>A0A7C8IJD8</accession>
<protein>
    <recommendedName>
        <fullName evidence="2">cysteine--tRNA ligase</fullName>
        <ecNumber evidence="2">6.1.1.16</ecNumber>
    </recommendedName>
    <alternativeName>
        <fullName evidence="10">Cysteinyl-tRNA synthetase</fullName>
    </alternativeName>
</protein>
<evidence type="ECO:0000256" key="4">
    <source>
        <dbReference type="ARBA" id="ARBA00022723"/>
    </source>
</evidence>
<dbReference type="OrthoDB" id="438179at2759"/>
<dbReference type="FunFam" id="3.40.50.620:FF:000186">
    <property type="entry name" value="Putative Cysteinyl-tRNA synthetase"/>
    <property type="match status" value="1"/>
</dbReference>
<evidence type="ECO:0000256" key="6">
    <source>
        <dbReference type="ARBA" id="ARBA00022833"/>
    </source>
</evidence>
<dbReference type="InterPro" id="IPR024909">
    <property type="entry name" value="Cys-tRNA/MSH_ligase"/>
</dbReference>
<dbReference type="InterPro" id="IPR009080">
    <property type="entry name" value="tRNAsynth_Ia_anticodon-bd"/>
</dbReference>
<dbReference type="GO" id="GO:0046872">
    <property type="term" value="F:metal ion binding"/>
    <property type="evidence" value="ECO:0007669"/>
    <property type="project" value="UniProtKB-KW"/>
</dbReference>
<evidence type="ECO:0000256" key="1">
    <source>
        <dbReference type="ARBA" id="ARBA00001947"/>
    </source>
</evidence>